<accession>A0A8H7ESF2</accession>
<dbReference type="OrthoDB" id="2162799at2759"/>
<reference evidence="1" key="1">
    <citation type="submission" date="2020-01" db="EMBL/GenBank/DDBJ databases">
        <title>Genome Sequencing of Three Apophysomyces-Like Fungal Strains Confirms a Novel Fungal Genus in the Mucoromycota with divergent Burkholderia-like Endosymbiotic Bacteria.</title>
        <authorList>
            <person name="Stajich J.E."/>
            <person name="Macias A.M."/>
            <person name="Carter-House D."/>
            <person name="Lovett B."/>
            <person name="Kasson L.R."/>
            <person name="Berry K."/>
            <person name="Grigoriev I."/>
            <person name="Chang Y."/>
            <person name="Spatafora J."/>
            <person name="Kasson M.T."/>
        </authorList>
    </citation>
    <scope>NUCLEOTIDE SEQUENCE</scope>
    <source>
        <strain evidence="1">NRRL A-21654</strain>
    </source>
</reference>
<dbReference type="EMBL" id="JABAYA010000039">
    <property type="protein sequence ID" value="KAF7728333.1"/>
    <property type="molecule type" value="Genomic_DNA"/>
</dbReference>
<keyword evidence="2" id="KW-1185">Reference proteome</keyword>
<evidence type="ECO:0000313" key="2">
    <source>
        <dbReference type="Proteomes" id="UP000605846"/>
    </source>
</evidence>
<protein>
    <submittedName>
        <fullName evidence="1">Uncharacterized protein</fullName>
    </submittedName>
</protein>
<organism evidence="1 2">
    <name type="scientific">Apophysomyces ossiformis</name>
    <dbReference type="NCBI Taxonomy" id="679940"/>
    <lineage>
        <taxon>Eukaryota</taxon>
        <taxon>Fungi</taxon>
        <taxon>Fungi incertae sedis</taxon>
        <taxon>Mucoromycota</taxon>
        <taxon>Mucoromycotina</taxon>
        <taxon>Mucoromycetes</taxon>
        <taxon>Mucorales</taxon>
        <taxon>Mucorineae</taxon>
        <taxon>Mucoraceae</taxon>
        <taxon>Apophysomyces</taxon>
    </lineage>
</organism>
<evidence type="ECO:0000313" key="1">
    <source>
        <dbReference type="EMBL" id="KAF7728333.1"/>
    </source>
</evidence>
<name>A0A8H7ESF2_9FUNG</name>
<comment type="caution">
    <text evidence="1">The sequence shown here is derived from an EMBL/GenBank/DDBJ whole genome shotgun (WGS) entry which is preliminary data.</text>
</comment>
<dbReference type="Proteomes" id="UP000605846">
    <property type="component" value="Unassembled WGS sequence"/>
</dbReference>
<gene>
    <name evidence="1" type="ORF">EC973_006274</name>
</gene>
<proteinExistence type="predicted"/>
<sequence>MYVCDKEMLHGVQSEDDIWAECTRIILGLIGNPLLSAIKAIKLYYIEDSLAMEERSMTRRTKRVQYTNGTRERQRYNTLLSRLAFMQTTDSLPDTESVKRKRSFSDNIRDRKIQRLSTNLANDIAKCLSVTDHGEGTRPTTYSGDDVDMMNGNSIHQTSATTRRNSPCRFFRKIHRQPVSVRNGRRQERVAPADRNSFPIPTLRRISLSGSGRTYPPMDLEQWIALQAEKQHISVVEYKQRLYEKQKELHYHLSQLHTTDHSKTDTEQFRDIRRNLDIILRLADELSGDHSLSFAQIFPEWKLFEGHINKLAAYVQSIEDMRNMISQTVPRTEDLLFDIKRLQSILDAKSSLYGDNLVQNGLEWKALGMPVDEQLLAAIKGWFYNLCIGLLGELDIECSKLQSLLTGMDELASNPTSERVMQFILNGLEFISSTIVFIGLPSNKLNFGCRVLATIYGQWVSKTLENLNDMQIERTSLDYSFAAGRSNHADVKMTSATARSLRIDIRFMQAMEGMVRILGSLQSLQEISLKDNIREIGEDKDSFGTLQNFTSMLVELTVQAIAVIETSRSPHIASTSTTKSANIMTNPRMGFIYMQESLLSFAEKVVELSGREWIDSPRIQRLRAYLEDIEAEISLS</sequence>
<dbReference type="AlphaFoldDB" id="A0A8H7ESF2"/>